<keyword evidence="3" id="KW-1185">Reference proteome</keyword>
<keyword evidence="1" id="KW-0472">Membrane</keyword>
<evidence type="ECO:0000313" key="2">
    <source>
        <dbReference type="EMBL" id="MFC5996062.1"/>
    </source>
</evidence>
<feature type="transmembrane region" description="Helical" evidence="1">
    <location>
        <begin position="159"/>
        <end position="178"/>
    </location>
</feature>
<reference evidence="3" key="1">
    <citation type="journal article" date="2019" name="Int. J. Syst. Evol. Microbiol.">
        <title>The Global Catalogue of Microorganisms (GCM) 10K type strain sequencing project: providing services to taxonomists for standard genome sequencing and annotation.</title>
        <authorList>
            <consortium name="The Broad Institute Genomics Platform"/>
            <consortium name="The Broad Institute Genome Sequencing Center for Infectious Disease"/>
            <person name="Wu L."/>
            <person name="Ma J."/>
        </authorList>
    </citation>
    <scope>NUCLEOTIDE SEQUENCE [LARGE SCALE GENOMIC DNA]</scope>
    <source>
        <strain evidence="3">CCM 8391</strain>
    </source>
</reference>
<dbReference type="EMBL" id="JBHSQW010000035">
    <property type="protein sequence ID" value="MFC5996062.1"/>
    <property type="molecule type" value="Genomic_DNA"/>
</dbReference>
<protein>
    <submittedName>
        <fullName evidence="2">Uncharacterized protein</fullName>
    </submittedName>
</protein>
<proteinExistence type="predicted"/>
<evidence type="ECO:0000313" key="3">
    <source>
        <dbReference type="Proteomes" id="UP001596302"/>
    </source>
</evidence>
<dbReference type="RefSeq" id="WP_379586533.1">
    <property type="nucleotide sequence ID" value="NZ_JBHSQW010000035.1"/>
</dbReference>
<organism evidence="2 3">
    <name type="scientific">Pseudonocardia hispaniensis</name>
    <dbReference type="NCBI Taxonomy" id="904933"/>
    <lineage>
        <taxon>Bacteria</taxon>
        <taxon>Bacillati</taxon>
        <taxon>Actinomycetota</taxon>
        <taxon>Actinomycetes</taxon>
        <taxon>Pseudonocardiales</taxon>
        <taxon>Pseudonocardiaceae</taxon>
        <taxon>Pseudonocardia</taxon>
    </lineage>
</organism>
<evidence type="ECO:0000256" key="1">
    <source>
        <dbReference type="SAM" id="Phobius"/>
    </source>
</evidence>
<dbReference type="Proteomes" id="UP001596302">
    <property type="component" value="Unassembled WGS sequence"/>
</dbReference>
<keyword evidence="1" id="KW-0812">Transmembrane</keyword>
<comment type="caution">
    <text evidence="2">The sequence shown here is derived from an EMBL/GenBank/DDBJ whole genome shotgun (WGS) entry which is preliminary data.</text>
</comment>
<sequence>MPDRYAEAVRSRRAELRAHQLILAGGHRAEIRTACGQARLAVAAEVAGMAAELARQAEDYLNGADRAARQRFPALLTVAVEEAGARLRERVAALALPALRRVAARRGVPAAWTSLCGTAPERPAGLPGPEPPPGRARLLAPGAGGYWRLALLPAATVPLLGPSLGIGLALLGIVLAVWQRWVAAERARLRRWSADVLAAARARFDAELGQVLLDLELRAGALLDAAVTTRRAQIEAELRALAPAPRTGADDALD</sequence>
<accession>A0ABW1J5T1</accession>
<keyword evidence="1" id="KW-1133">Transmembrane helix</keyword>
<gene>
    <name evidence="2" type="ORF">ACFQE5_17795</name>
</gene>
<name>A0ABW1J5T1_9PSEU</name>